<feature type="compositionally biased region" description="Basic and acidic residues" evidence="1">
    <location>
        <begin position="236"/>
        <end position="254"/>
    </location>
</feature>
<dbReference type="WBParaSite" id="nRc.2.0.1.t17871-RA">
    <property type="protein sequence ID" value="nRc.2.0.1.t17871-RA"/>
    <property type="gene ID" value="nRc.2.0.1.g17871"/>
</dbReference>
<organism evidence="2 3">
    <name type="scientific">Romanomermis culicivorax</name>
    <name type="common">Nematode worm</name>
    <dbReference type="NCBI Taxonomy" id="13658"/>
    <lineage>
        <taxon>Eukaryota</taxon>
        <taxon>Metazoa</taxon>
        <taxon>Ecdysozoa</taxon>
        <taxon>Nematoda</taxon>
        <taxon>Enoplea</taxon>
        <taxon>Dorylaimia</taxon>
        <taxon>Mermithida</taxon>
        <taxon>Mermithoidea</taxon>
        <taxon>Mermithidae</taxon>
        <taxon>Romanomermis</taxon>
    </lineage>
</organism>
<feature type="region of interest" description="Disordered" evidence="1">
    <location>
        <begin position="22"/>
        <end position="47"/>
    </location>
</feature>
<proteinExistence type="predicted"/>
<evidence type="ECO:0000313" key="2">
    <source>
        <dbReference type="Proteomes" id="UP000887565"/>
    </source>
</evidence>
<name>A0A915IVP2_ROMCU</name>
<evidence type="ECO:0000313" key="3">
    <source>
        <dbReference type="WBParaSite" id="nRc.2.0.1.t17871-RA"/>
    </source>
</evidence>
<protein>
    <submittedName>
        <fullName evidence="3">MULE domain-containing protein</fullName>
    </submittedName>
</protein>
<feature type="region of interest" description="Disordered" evidence="1">
    <location>
        <begin position="228"/>
        <end position="254"/>
    </location>
</feature>
<accession>A0A915IVP2</accession>
<sequence length="254" mass="30374">MQNQVEQTPPTYTSIRSVLYREEEERGGCEQDRMEHRRKDGKNMTTQKSYGKKLIPINDIANLLRIPCCHALLPDPRHPMYKRLFGALSRAIETWLNGRWQVNSWNHFTNEWWDAPLLGLPGPRTTNHAEGWHNRLNNDFGHSRPRLNTFLNWLQQTNHVNQVRMMQLRNGEWPRPRESRYVQVDANLARAKLEFIRRITANQNAGNFALQIIEIEPYLRHVRSQRKKEKKIKWNRIKDRTNKDKVEDQKHEKE</sequence>
<reference evidence="3" key="1">
    <citation type="submission" date="2022-11" db="UniProtKB">
        <authorList>
            <consortium name="WormBaseParasite"/>
        </authorList>
    </citation>
    <scope>IDENTIFICATION</scope>
</reference>
<feature type="compositionally biased region" description="Basic and acidic residues" evidence="1">
    <location>
        <begin position="22"/>
        <end position="42"/>
    </location>
</feature>
<evidence type="ECO:0000256" key="1">
    <source>
        <dbReference type="SAM" id="MobiDB-lite"/>
    </source>
</evidence>
<dbReference type="AlphaFoldDB" id="A0A915IVP2"/>
<dbReference type="Proteomes" id="UP000887565">
    <property type="component" value="Unplaced"/>
</dbReference>
<keyword evidence="2" id="KW-1185">Reference proteome</keyword>